<dbReference type="AlphaFoldDB" id="A0A4U7B4Z5"/>
<gene>
    <name evidence="1" type="ORF">C1H76_5239</name>
</gene>
<evidence type="ECO:0000313" key="2">
    <source>
        <dbReference type="Proteomes" id="UP000308133"/>
    </source>
</evidence>
<name>A0A4U7B4Z5_9PEZI</name>
<proteinExistence type="predicted"/>
<comment type="caution">
    <text evidence="1">The sequence shown here is derived from an EMBL/GenBank/DDBJ whole genome shotgun (WGS) entry which is preliminary data.</text>
</comment>
<evidence type="ECO:0008006" key="3">
    <source>
        <dbReference type="Google" id="ProtNLM"/>
    </source>
</evidence>
<protein>
    <recommendedName>
        <fullName evidence="3">F-box domain-containing protein</fullName>
    </recommendedName>
</protein>
<dbReference type="EMBL" id="PTQR01000066">
    <property type="protein sequence ID" value="TKX22457.1"/>
    <property type="molecule type" value="Genomic_DNA"/>
</dbReference>
<sequence length="381" mass="43392">MSSLASLPREILITLPDFMHNIEDFTNLSSTCRTLRDCLTTASPRTILRLASTQSRIFFRPSPHFLVAATARELGHWARHSPSNEAIFADRCSEGIDGLLDLSLQHCGLTLQQIHHLYSLRFSIINPITDIIDQCIGQQWYSTPSFWDGGVDDAYTIRSDPPATLFHLAIYGELFGPDLDSFLDPAEASGARRLSVDTRLEFIKYCIPDEATDMGGGISARNVTSEDGTVDTRRYVKPTGPYIKEKGRRYVEWPDNNNVGLTWVLRSTRWRPHWEAVRRLAGPDFKDGFDEGWWYAPDDDATEWRQRLWENVMVCQGLNGLGMIRPEFRDQWVGKVKEWRDKIAALDREPSIVQVGRQATHEYPFLHGDLRICVSGYVLGT</sequence>
<organism evidence="1 2">
    <name type="scientific">Elsinoe australis</name>
    <dbReference type="NCBI Taxonomy" id="40998"/>
    <lineage>
        <taxon>Eukaryota</taxon>
        <taxon>Fungi</taxon>
        <taxon>Dikarya</taxon>
        <taxon>Ascomycota</taxon>
        <taxon>Pezizomycotina</taxon>
        <taxon>Dothideomycetes</taxon>
        <taxon>Dothideomycetidae</taxon>
        <taxon>Myriangiales</taxon>
        <taxon>Elsinoaceae</taxon>
        <taxon>Elsinoe</taxon>
    </lineage>
</organism>
<reference evidence="1 2" key="1">
    <citation type="submission" date="2018-02" db="EMBL/GenBank/DDBJ databases">
        <title>Draft genome sequences of Elsinoe sp., causing black scab on jojoba.</title>
        <authorList>
            <person name="Stodart B."/>
            <person name="Jeffress S."/>
            <person name="Ash G."/>
            <person name="Arun Chinnappa K."/>
        </authorList>
    </citation>
    <scope>NUCLEOTIDE SEQUENCE [LARGE SCALE GENOMIC DNA]</scope>
    <source>
        <strain evidence="1 2">Hillstone_2</strain>
    </source>
</reference>
<dbReference type="Proteomes" id="UP000308133">
    <property type="component" value="Unassembled WGS sequence"/>
</dbReference>
<evidence type="ECO:0000313" key="1">
    <source>
        <dbReference type="EMBL" id="TKX22457.1"/>
    </source>
</evidence>
<accession>A0A4U7B4Z5</accession>